<feature type="transmembrane region" description="Helical" evidence="1">
    <location>
        <begin position="62"/>
        <end position="82"/>
    </location>
</feature>
<keyword evidence="1" id="KW-0812">Transmembrane</keyword>
<dbReference type="EMBL" id="JBHRUJ010000017">
    <property type="protein sequence ID" value="MFC3212355.1"/>
    <property type="molecule type" value="Genomic_DNA"/>
</dbReference>
<comment type="caution">
    <text evidence="2">The sequence shown here is derived from an EMBL/GenBank/DDBJ whole genome shotgun (WGS) entry which is preliminary data.</text>
</comment>
<dbReference type="RefSeq" id="WP_084243715.1">
    <property type="nucleotide sequence ID" value="NZ_CANNGD010000001.1"/>
</dbReference>
<keyword evidence="2" id="KW-0012">Acyltransferase</keyword>
<accession>A0ABV7KSE2</accession>
<gene>
    <name evidence="2" type="ORF">ACFOEJ_14800</name>
</gene>
<dbReference type="Proteomes" id="UP001595625">
    <property type="component" value="Unassembled WGS sequence"/>
</dbReference>
<keyword evidence="3" id="KW-1185">Reference proteome</keyword>
<reference evidence="3" key="1">
    <citation type="journal article" date="2019" name="Int. J. Syst. Evol. Microbiol.">
        <title>The Global Catalogue of Microorganisms (GCM) 10K type strain sequencing project: providing services to taxonomists for standard genome sequencing and annotation.</title>
        <authorList>
            <consortium name="The Broad Institute Genomics Platform"/>
            <consortium name="The Broad Institute Genome Sequencing Center for Infectious Disease"/>
            <person name="Wu L."/>
            <person name="Ma J."/>
        </authorList>
    </citation>
    <scope>NUCLEOTIDE SEQUENCE [LARGE SCALE GENOMIC DNA]</scope>
    <source>
        <strain evidence="3">CCM 320</strain>
    </source>
</reference>
<keyword evidence="1" id="KW-0472">Membrane</keyword>
<feature type="transmembrane region" description="Helical" evidence="1">
    <location>
        <begin position="12"/>
        <end position="30"/>
    </location>
</feature>
<protein>
    <submittedName>
        <fullName evidence="2">2-acyl-glycerophospho-ethanolamine acyltransferase</fullName>
    </submittedName>
</protein>
<proteinExistence type="predicted"/>
<evidence type="ECO:0000313" key="2">
    <source>
        <dbReference type="EMBL" id="MFC3212355.1"/>
    </source>
</evidence>
<dbReference type="GO" id="GO:0016746">
    <property type="term" value="F:acyltransferase activity"/>
    <property type="evidence" value="ECO:0007669"/>
    <property type="project" value="UniProtKB-KW"/>
</dbReference>
<evidence type="ECO:0000256" key="1">
    <source>
        <dbReference type="SAM" id="Phobius"/>
    </source>
</evidence>
<evidence type="ECO:0000313" key="3">
    <source>
        <dbReference type="Proteomes" id="UP001595625"/>
    </source>
</evidence>
<sequence>MKRKNLKMFTQISFYIALAVVFLLPISILFTLNGLTVFLLLATVFGIPLSVVSMFSRENLAIRIFSLIVNFAPSMLFGYAILMEVMDDLLRSPP</sequence>
<name>A0ABV7KSE2_PLAOK</name>
<keyword evidence="2" id="KW-0808">Transferase</keyword>
<keyword evidence="1" id="KW-1133">Transmembrane helix</keyword>
<organism evidence="2 3">
    <name type="scientific">Planomicrobium okeanokoites</name>
    <name type="common">Planococcus okeanokoites</name>
    <name type="synonym">Flavobacterium okeanokoites</name>
    <dbReference type="NCBI Taxonomy" id="244"/>
    <lineage>
        <taxon>Bacteria</taxon>
        <taxon>Bacillati</taxon>
        <taxon>Bacillota</taxon>
        <taxon>Bacilli</taxon>
        <taxon>Bacillales</taxon>
        <taxon>Caryophanaceae</taxon>
        <taxon>Planomicrobium</taxon>
    </lineage>
</organism>
<feature type="transmembrane region" description="Helical" evidence="1">
    <location>
        <begin position="36"/>
        <end position="55"/>
    </location>
</feature>